<dbReference type="AlphaFoldDB" id="A0A2N9W451"/>
<evidence type="ECO:0000313" key="1">
    <source>
        <dbReference type="EMBL" id="PIO46519.1"/>
    </source>
</evidence>
<dbReference type="RefSeq" id="WP_099999332.1">
    <property type="nucleotide sequence ID" value="NZ_CP017940.1"/>
</dbReference>
<dbReference type="EMBL" id="MZMT01000003">
    <property type="protein sequence ID" value="PIO46519.1"/>
    <property type="molecule type" value="Genomic_DNA"/>
</dbReference>
<proteinExistence type="predicted"/>
<dbReference type="Pfam" id="PF05135">
    <property type="entry name" value="Phage_connect_1"/>
    <property type="match status" value="1"/>
</dbReference>
<gene>
    <name evidence="1" type="ORF">B5P45_01590</name>
</gene>
<name>A0A2N9W451_9HYPH</name>
<dbReference type="NCBIfam" id="TIGR01560">
    <property type="entry name" value="put_DNA_pack"/>
    <property type="match status" value="1"/>
</dbReference>
<dbReference type="Gene3D" id="1.10.3230.30">
    <property type="entry name" value="Phage gp6-like head-tail connector protein"/>
    <property type="match status" value="1"/>
</dbReference>
<organism evidence="1 2">
    <name type="scientific">Phyllobacterium zundukense</name>
    <dbReference type="NCBI Taxonomy" id="1867719"/>
    <lineage>
        <taxon>Bacteria</taxon>
        <taxon>Pseudomonadati</taxon>
        <taxon>Pseudomonadota</taxon>
        <taxon>Alphaproteobacteria</taxon>
        <taxon>Hyphomicrobiales</taxon>
        <taxon>Phyllobacteriaceae</taxon>
        <taxon>Phyllobacterium</taxon>
    </lineage>
</organism>
<dbReference type="Proteomes" id="UP000232163">
    <property type="component" value="Unassembled WGS sequence"/>
</dbReference>
<protein>
    <recommendedName>
        <fullName evidence="3">Phage gp6-like head-tail connector protein</fullName>
    </recommendedName>
</protein>
<keyword evidence="2" id="KW-1185">Reference proteome</keyword>
<dbReference type="InterPro" id="IPR021146">
    <property type="entry name" value="Phage_gp6-like_head-tail"/>
</dbReference>
<dbReference type="CDD" id="cd08054">
    <property type="entry name" value="gp6"/>
    <property type="match status" value="1"/>
</dbReference>
<sequence>MSITPVSLLAAQLDLMGIDADPDLLQHKLNAAEAWIENFLGKPLSSFEPMPADLTEGVLQLAAHLHENRFAVLIGDSANELPFGLLDMIRPYREWVF</sequence>
<reference evidence="1 2" key="1">
    <citation type="journal article" date="2017" name="Int J Environ Stud">
        <title>Does the Miocene-Pliocene relict legume Oxytropis triphylla form nitrogen-fixing nodules with a combination of bacterial strains?</title>
        <authorList>
            <person name="Safronova V."/>
            <person name="Belimov A."/>
            <person name="Sazanova A."/>
            <person name="Kuznetsova I."/>
            <person name="Popova J."/>
            <person name="Andronov E."/>
            <person name="Verkhozina A."/>
            <person name="Tikhonovich I."/>
        </authorList>
    </citation>
    <scope>NUCLEOTIDE SEQUENCE [LARGE SCALE GENOMIC DNA]</scope>
    <source>
        <strain evidence="1 2">Tri-38</strain>
    </source>
</reference>
<evidence type="ECO:0008006" key="3">
    <source>
        <dbReference type="Google" id="ProtNLM"/>
    </source>
</evidence>
<accession>A0A2N9W451</accession>
<dbReference type="InterPro" id="IPR006450">
    <property type="entry name" value="Phage_HK97_gp6-like"/>
</dbReference>
<dbReference type="KEGG" id="pht:BLM14_10490"/>
<evidence type="ECO:0000313" key="2">
    <source>
        <dbReference type="Proteomes" id="UP000232163"/>
    </source>
</evidence>
<dbReference type="OrthoDB" id="7307102at2"/>
<comment type="caution">
    <text evidence="1">The sequence shown here is derived from an EMBL/GenBank/DDBJ whole genome shotgun (WGS) entry which is preliminary data.</text>
</comment>